<feature type="region of interest" description="Disordered" evidence="1">
    <location>
        <begin position="1"/>
        <end position="24"/>
    </location>
</feature>
<evidence type="ECO:0000313" key="3">
    <source>
        <dbReference type="Proteomes" id="UP001044222"/>
    </source>
</evidence>
<feature type="region of interest" description="Disordered" evidence="1">
    <location>
        <begin position="38"/>
        <end position="81"/>
    </location>
</feature>
<comment type="caution">
    <text evidence="2">The sequence shown here is derived from an EMBL/GenBank/DDBJ whole genome shotgun (WGS) entry which is preliminary data.</text>
</comment>
<gene>
    <name evidence="2" type="ORF">ANANG_G00135620</name>
</gene>
<dbReference type="AlphaFoldDB" id="A0A9D3M9Z0"/>
<feature type="compositionally biased region" description="Basic residues" evidence="1">
    <location>
        <begin position="38"/>
        <end position="48"/>
    </location>
</feature>
<evidence type="ECO:0000256" key="1">
    <source>
        <dbReference type="SAM" id="MobiDB-lite"/>
    </source>
</evidence>
<keyword evidence="3" id="KW-1185">Reference proteome</keyword>
<protein>
    <submittedName>
        <fullName evidence="2">Uncharacterized protein</fullName>
    </submittedName>
</protein>
<proteinExistence type="predicted"/>
<reference evidence="2" key="1">
    <citation type="submission" date="2021-01" db="EMBL/GenBank/DDBJ databases">
        <title>A chromosome-scale assembly of European eel, Anguilla anguilla.</title>
        <authorList>
            <person name="Henkel C."/>
            <person name="Jong-Raadsen S.A."/>
            <person name="Dufour S."/>
            <person name="Weltzien F.-A."/>
            <person name="Palstra A.P."/>
            <person name="Pelster B."/>
            <person name="Spaink H.P."/>
            <person name="Van Den Thillart G.E."/>
            <person name="Jansen H."/>
            <person name="Zahm M."/>
            <person name="Klopp C."/>
            <person name="Cedric C."/>
            <person name="Louis A."/>
            <person name="Berthelot C."/>
            <person name="Parey E."/>
            <person name="Roest Crollius H."/>
            <person name="Montfort J."/>
            <person name="Robinson-Rechavi M."/>
            <person name="Bucao C."/>
            <person name="Bouchez O."/>
            <person name="Gislard M."/>
            <person name="Lluch J."/>
            <person name="Milhes M."/>
            <person name="Lampietro C."/>
            <person name="Lopez Roques C."/>
            <person name="Donnadieu C."/>
            <person name="Braasch I."/>
            <person name="Desvignes T."/>
            <person name="Postlethwait J."/>
            <person name="Bobe J."/>
            <person name="Guiguen Y."/>
            <person name="Dirks R."/>
        </authorList>
    </citation>
    <scope>NUCLEOTIDE SEQUENCE</scope>
    <source>
        <strain evidence="2">Tag_6206</strain>
        <tissue evidence="2">Liver</tissue>
    </source>
</reference>
<dbReference type="EMBL" id="JAFIRN010000007">
    <property type="protein sequence ID" value="KAG5845134.1"/>
    <property type="molecule type" value="Genomic_DNA"/>
</dbReference>
<dbReference type="Proteomes" id="UP001044222">
    <property type="component" value="Chromosome 7"/>
</dbReference>
<sequence length="149" mass="16773">MNKHVRKGQRSPRLQFHSASKQTLPSCQGFQKGVKCRWRRLTRPGRHGKGSEEAGSATSRLPEPWGDVQTCPAPRMAPGESECQFHGVQEPRMWIPFRHKQEVRGKGQGIHLPLHQAQTSGNGVFCSATEKRQKAYKLLSSIAFHCMDT</sequence>
<evidence type="ECO:0000313" key="2">
    <source>
        <dbReference type="EMBL" id="KAG5845134.1"/>
    </source>
</evidence>
<organism evidence="2 3">
    <name type="scientific">Anguilla anguilla</name>
    <name type="common">European freshwater eel</name>
    <name type="synonym">Muraena anguilla</name>
    <dbReference type="NCBI Taxonomy" id="7936"/>
    <lineage>
        <taxon>Eukaryota</taxon>
        <taxon>Metazoa</taxon>
        <taxon>Chordata</taxon>
        <taxon>Craniata</taxon>
        <taxon>Vertebrata</taxon>
        <taxon>Euteleostomi</taxon>
        <taxon>Actinopterygii</taxon>
        <taxon>Neopterygii</taxon>
        <taxon>Teleostei</taxon>
        <taxon>Anguilliformes</taxon>
        <taxon>Anguillidae</taxon>
        <taxon>Anguilla</taxon>
    </lineage>
</organism>
<feature type="compositionally biased region" description="Basic residues" evidence="1">
    <location>
        <begin position="1"/>
        <end position="10"/>
    </location>
</feature>
<name>A0A9D3M9Z0_ANGAN</name>
<accession>A0A9D3M9Z0</accession>